<dbReference type="Gene3D" id="3.40.50.1000">
    <property type="entry name" value="HAD superfamily/HAD-like"/>
    <property type="match status" value="1"/>
</dbReference>
<dbReference type="AlphaFoldDB" id="A0A4R2S0C1"/>
<evidence type="ECO:0008006" key="3">
    <source>
        <dbReference type="Google" id="ProtNLM"/>
    </source>
</evidence>
<gene>
    <name evidence="1" type="ORF">EDD57_1109</name>
</gene>
<dbReference type="RefSeq" id="WP_131848363.1">
    <property type="nucleotide sequence ID" value="NZ_SLXV01000010.1"/>
</dbReference>
<dbReference type="NCBIfam" id="TIGR01549">
    <property type="entry name" value="HAD-SF-IA-v1"/>
    <property type="match status" value="1"/>
</dbReference>
<dbReference type="NCBIfam" id="TIGR01668">
    <property type="entry name" value="YqeG_hyp_ppase"/>
    <property type="match status" value="1"/>
</dbReference>
<dbReference type="InterPro" id="IPR006439">
    <property type="entry name" value="HAD-SF_hydro_IA"/>
</dbReference>
<proteinExistence type="predicted"/>
<dbReference type="PANTHER" id="PTHR19288:SF25">
    <property type="entry name" value="PHOSPHATIDYLGLYCEROPHOSPHATASE GEP4, MITOCHONDRIAL"/>
    <property type="match status" value="1"/>
</dbReference>
<accession>A0A4R2S0C1</accession>
<dbReference type="Proteomes" id="UP000294746">
    <property type="component" value="Unassembled WGS sequence"/>
</dbReference>
<dbReference type="InterPro" id="IPR010021">
    <property type="entry name" value="PGPP1/Gep4"/>
</dbReference>
<evidence type="ECO:0000313" key="1">
    <source>
        <dbReference type="EMBL" id="TCP69287.1"/>
    </source>
</evidence>
<dbReference type="PANTHER" id="PTHR19288">
    <property type="entry name" value="4-NITROPHENYLPHOSPHATASE-RELATED"/>
    <property type="match status" value="1"/>
</dbReference>
<organism evidence="1 2">
    <name type="scientific">Baia soyae</name>
    <dbReference type="NCBI Taxonomy" id="1544746"/>
    <lineage>
        <taxon>Bacteria</taxon>
        <taxon>Bacillati</taxon>
        <taxon>Bacillota</taxon>
        <taxon>Bacilli</taxon>
        <taxon>Bacillales</taxon>
        <taxon>Thermoactinomycetaceae</taxon>
        <taxon>Baia</taxon>
    </lineage>
</organism>
<dbReference type="InterPro" id="IPR036412">
    <property type="entry name" value="HAD-like_sf"/>
</dbReference>
<evidence type="ECO:0000313" key="2">
    <source>
        <dbReference type="Proteomes" id="UP000294746"/>
    </source>
</evidence>
<name>A0A4R2S0C1_9BACL</name>
<reference evidence="1 2" key="1">
    <citation type="submission" date="2019-03" db="EMBL/GenBank/DDBJ databases">
        <title>Genomic Encyclopedia of Type Strains, Phase IV (KMG-IV): sequencing the most valuable type-strain genomes for metagenomic binning, comparative biology and taxonomic classification.</title>
        <authorList>
            <person name="Goeker M."/>
        </authorList>
    </citation>
    <scope>NUCLEOTIDE SEQUENCE [LARGE SCALE GENOMIC DNA]</scope>
    <source>
        <strain evidence="1 2">DSM 46831</strain>
    </source>
</reference>
<dbReference type="Pfam" id="PF09419">
    <property type="entry name" value="PGP_phosphatase"/>
    <property type="match status" value="1"/>
</dbReference>
<keyword evidence="2" id="KW-1185">Reference proteome</keyword>
<dbReference type="InterPro" id="IPR027706">
    <property type="entry name" value="PGP_Pase"/>
</dbReference>
<dbReference type="SUPFAM" id="SSF56784">
    <property type="entry name" value="HAD-like"/>
    <property type="match status" value="1"/>
</dbReference>
<comment type="caution">
    <text evidence="1">The sequence shown here is derived from an EMBL/GenBank/DDBJ whole genome shotgun (WGS) entry which is preliminary data.</text>
</comment>
<protein>
    <recommendedName>
        <fullName evidence="3">YqeG family HAD IIIA-type phosphatase</fullName>
    </recommendedName>
</protein>
<dbReference type="GO" id="GO:0008962">
    <property type="term" value="F:phosphatidylglycerophosphatase activity"/>
    <property type="evidence" value="ECO:0007669"/>
    <property type="project" value="InterPro"/>
</dbReference>
<sequence>MFRRLIPYSYVPSIYHINVEELRGHGVKGMIFDLDNTLVESDRPDATPELLVWLKEITEQGIQVIIVSNNNHVRVRKFAEPLDIPFIHAARKPFSRAFVKALSLLNTKRHETVVVGDQLLTDVLGGNRMGLKTILVVPVSKREGFFTKVNRLIERGAFRWMRKRGYLG</sequence>
<dbReference type="GO" id="GO:0005737">
    <property type="term" value="C:cytoplasm"/>
    <property type="evidence" value="ECO:0007669"/>
    <property type="project" value="TreeGrafter"/>
</dbReference>
<dbReference type="InterPro" id="IPR006549">
    <property type="entry name" value="HAD-SF_hydro_IIIA"/>
</dbReference>
<dbReference type="CDD" id="cd16416">
    <property type="entry name" value="HAD_BsYqeG-like"/>
    <property type="match status" value="1"/>
</dbReference>
<dbReference type="OrthoDB" id="9787572at2"/>
<dbReference type="NCBIfam" id="TIGR01662">
    <property type="entry name" value="HAD-SF-IIIA"/>
    <property type="match status" value="1"/>
</dbReference>
<dbReference type="EMBL" id="SLXV01000010">
    <property type="protein sequence ID" value="TCP69287.1"/>
    <property type="molecule type" value="Genomic_DNA"/>
</dbReference>
<dbReference type="InterPro" id="IPR023214">
    <property type="entry name" value="HAD_sf"/>
</dbReference>